<feature type="compositionally biased region" description="Low complexity" evidence="4">
    <location>
        <begin position="475"/>
        <end position="516"/>
    </location>
</feature>
<dbReference type="Gene3D" id="3.30.70.330">
    <property type="match status" value="1"/>
</dbReference>
<dbReference type="GO" id="GO:0009967">
    <property type="term" value="P:positive regulation of signal transduction"/>
    <property type="evidence" value="ECO:0007669"/>
    <property type="project" value="UniProtKB-ARBA"/>
</dbReference>
<evidence type="ECO:0000256" key="4">
    <source>
        <dbReference type="SAM" id="MobiDB-lite"/>
    </source>
</evidence>
<evidence type="ECO:0000313" key="7">
    <source>
        <dbReference type="Proteomes" id="UP001165122"/>
    </source>
</evidence>
<dbReference type="EMBL" id="BRXW01000472">
    <property type="protein sequence ID" value="GMH57821.1"/>
    <property type="molecule type" value="Genomic_DNA"/>
</dbReference>
<feature type="domain" description="RRM" evidence="5">
    <location>
        <begin position="305"/>
        <end position="383"/>
    </location>
</feature>
<dbReference type="InterPro" id="IPR050441">
    <property type="entry name" value="RBM"/>
</dbReference>
<dbReference type="FunFam" id="3.30.70.330:FF:000383">
    <property type="entry name" value="Sex lethal, isoform D"/>
    <property type="match status" value="1"/>
</dbReference>
<keyword evidence="1" id="KW-0677">Repeat</keyword>
<feature type="compositionally biased region" description="Low complexity" evidence="4">
    <location>
        <begin position="454"/>
        <end position="465"/>
    </location>
</feature>
<gene>
    <name evidence="6" type="ORF">TrLO_g10745</name>
</gene>
<dbReference type="GO" id="GO:0003729">
    <property type="term" value="F:mRNA binding"/>
    <property type="evidence" value="ECO:0007669"/>
    <property type="project" value="UniProtKB-ARBA"/>
</dbReference>
<feature type="compositionally biased region" description="Low complexity" evidence="4">
    <location>
        <begin position="121"/>
        <end position="139"/>
    </location>
</feature>
<keyword evidence="2 3" id="KW-0694">RNA-binding</keyword>
<dbReference type="PANTHER" id="PTHR48034">
    <property type="entry name" value="TRANSFORMER-2 SEX-DETERMINING PROTEIN-RELATED"/>
    <property type="match status" value="1"/>
</dbReference>
<feature type="region of interest" description="Disordered" evidence="4">
    <location>
        <begin position="418"/>
        <end position="548"/>
    </location>
</feature>
<dbReference type="AlphaFoldDB" id="A0A9W6ZTK1"/>
<evidence type="ECO:0000259" key="5">
    <source>
        <dbReference type="PROSITE" id="PS50102"/>
    </source>
</evidence>
<proteinExistence type="predicted"/>
<feature type="compositionally biased region" description="Low complexity" evidence="4">
    <location>
        <begin position="8"/>
        <end position="26"/>
    </location>
</feature>
<feature type="compositionally biased region" description="Low complexity" evidence="4">
    <location>
        <begin position="524"/>
        <end position="540"/>
    </location>
</feature>
<evidence type="ECO:0000256" key="1">
    <source>
        <dbReference type="ARBA" id="ARBA00022737"/>
    </source>
</evidence>
<dbReference type="OrthoDB" id="410044at2759"/>
<name>A0A9W6ZTK1_9STRA</name>
<feature type="compositionally biased region" description="Polar residues" evidence="4">
    <location>
        <begin position="154"/>
        <end position="167"/>
    </location>
</feature>
<evidence type="ECO:0000313" key="6">
    <source>
        <dbReference type="EMBL" id="GMH57821.1"/>
    </source>
</evidence>
<keyword evidence="7" id="KW-1185">Reference proteome</keyword>
<dbReference type="InterPro" id="IPR012677">
    <property type="entry name" value="Nucleotide-bd_a/b_plait_sf"/>
</dbReference>
<reference evidence="7" key="1">
    <citation type="journal article" date="2023" name="Commun. Biol.">
        <title>Genome analysis of Parmales, the sister group of diatoms, reveals the evolutionary specialization of diatoms from phago-mixotrophs to photoautotrophs.</title>
        <authorList>
            <person name="Ban H."/>
            <person name="Sato S."/>
            <person name="Yoshikawa S."/>
            <person name="Yamada K."/>
            <person name="Nakamura Y."/>
            <person name="Ichinomiya M."/>
            <person name="Sato N."/>
            <person name="Blanc-Mathieu R."/>
            <person name="Endo H."/>
            <person name="Kuwata A."/>
            <person name="Ogata H."/>
        </authorList>
    </citation>
    <scope>NUCLEOTIDE SEQUENCE [LARGE SCALE GENOMIC DNA]</scope>
    <source>
        <strain evidence="7">NIES 3700</strain>
    </source>
</reference>
<feature type="compositionally biased region" description="Basic and acidic residues" evidence="4">
    <location>
        <begin position="47"/>
        <end position="69"/>
    </location>
</feature>
<dbReference type="Pfam" id="PF00076">
    <property type="entry name" value="RRM_1"/>
    <property type="match status" value="1"/>
</dbReference>
<dbReference type="SUPFAM" id="SSF54928">
    <property type="entry name" value="RNA-binding domain, RBD"/>
    <property type="match status" value="1"/>
</dbReference>
<sequence length="560" mass="59537">MSVQQPLNSPVSAVNKSSSASKKNSAIPQSSPQGSLKARGIAATITPDEKPKLKEGRKEGLKEEEKEKSGVVVEGDDNNGISDVSGDGKDGEENDGSSNWYPYNSPPTKTAPPNPLPPITTSPAPTTPIRTSTRPPRSRNVQTPPTSPRGQRGLQYTSPSHFSMTQQPYPPYSPRPFSSPLPPASPQYWPYFSPTPFTPPSPTYQPDPLQLEQSFYSSQQSYGGESPMGGSWAGEGYGEVYGSYGSYGSEGYGSPVMEGAAAFGGRLNTYSQNTSNPHKHYPNFSPGLPIQTVPGPAGVMGPEGCNLFIFHIPSDFTNVDLFNLFCPFGGLVSVRIMTEKGTGRGRGFGFVSYAEQEGAELAIRNLNGIALGNKRLKVQFKQSRRRSWSEPGPVPEREAVASRAMEEVLGTYAVKTPDSVSVTSVPPTPQAADTEPHETKSLMGEKIFTPPPSTSNKLAYSSSSSEARRKSDTTSHSGNRSSLTSSSDSLESPSRGVAFSSLSLSVPRSSSAPLPSIDDEPLHSRSSSGGISVESSIDSIAGGDDNDDCVSFKTANQSAC</sequence>
<dbReference type="InterPro" id="IPR035979">
    <property type="entry name" value="RBD_domain_sf"/>
</dbReference>
<evidence type="ECO:0000256" key="3">
    <source>
        <dbReference type="PROSITE-ProRule" id="PRU00176"/>
    </source>
</evidence>
<evidence type="ECO:0000256" key="2">
    <source>
        <dbReference type="ARBA" id="ARBA00022884"/>
    </source>
</evidence>
<comment type="caution">
    <text evidence="6">The sequence shown here is derived from an EMBL/GenBank/DDBJ whole genome shotgun (WGS) entry which is preliminary data.</text>
</comment>
<feature type="compositionally biased region" description="Pro residues" evidence="4">
    <location>
        <begin position="168"/>
        <end position="179"/>
    </location>
</feature>
<dbReference type="InterPro" id="IPR000504">
    <property type="entry name" value="RRM_dom"/>
</dbReference>
<accession>A0A9W6ZTK1</accession>
<dbReference type="GO" id="GO:0010629">
    <property type="term" value="P:negative regulation of gene expression"/>
    <property type="evidence" value="ECO:0007669"/>
    <property type="project" value="UniProtKB-ARBA"/>
</dbReference>
<organism evidence="6 7">
    <name type="scientific">Triparma laevis f. longispina</name>
    <dbReference type="NCBI Taxonomy" id="1714387"/>
    <lineage>
        <taxon>Eukaryota</taxon>
        <taxon>Sar</taxon>
        <taxon>Stramenopiles</taxon>
        <taxon>Ochrophyta</taxon>
        <taxon>Bolidophyceae</taxon>
        <taxon>Parmales</taxon>
        <taxon>Triparmaceae</taxon>
        <taxon>Triparma</taxon>
    </lineage>
</organism>
<feature type="region of interest" description="Disordered" evidence="4">
    <location>
        <begin position="1"/>
        <end position="179"/>
    </location>
</feature>
<dbReference type="Proteomes" id="UP001165122">
    <property type="component" value="Unassembled WGS sequence"/>
</dbReference>
<dbReference type="GO" id="GO:0005737">
    <property type="term" value="C:cytoplasm"/>
    <property type="evidence" value="ECO:0007669"/>
    <property type="project" value="UniProtKB-ARBA"/>
</dbReference>
<feature type="compositionally biased region" description="Pro residues" evidence="4">
    <location>
        <begin position="109"/>
        <end position="120"/>
    </location>
</feature>
<dbReference type="SMART" id="SM00360">
    <property type="entry name" value="RRM"/>
    <property type="match status" value="1"/>
</dbReference>
<protein>
    <recommendedName>
        <fullName evidence="5">RRM domain-containing protein</fullName>
    </recommendedName>
</protein>
<dbReference type="PROSITE" id="PS50102">
    <property type="entry name" value="RRM"/>
    <property type="match status" value="1"/>
</dbReference>